<evidence type="ECO:0000313" key="7">
    <source>
        <dbReference type="EMBL" id="KZV91360.1"/>
    </source>
</evidence>
<accession>A0A165H2I9</accession>
<dbReference type="Proteomes" id="UP000077266">
    <property type="component" value="Unassembled WGS sequence"/>
</dbReference>
<dbReference type="Pfam" id="PF15459">
    <property type="entry name" value="RRP14"/>
    <property type="match status" value="1"/>
</dbReference>
<gene>
    <name evidence="7" type="ORF">EXIGLDRAFT_719423</name>
</gene>
<feature type="compositionally biased region" description="Low complexity" evidence="4">
    <location>
        <begin position="381"/>
        <end position="390"/>
    </location>
</feature>
<evidence type="ECO:0000313" key="8">
    <source>
        <dbReference type="Proteomes" id="UP000077266"/>
    </source>
</evidence>
<comment type="subcellular location">
    <subcellularLocation>
        <location evidence="1">Nucleus</location>
    </subcellularLocation>
</comment>
<feature type="region of interest" description="Disordered" evidence="4">
    <location>
        <begin position="305"/>
        <end position="399"/>
    </location>
</feature>
<keyword evidence="8" id="KW-1185">Reference proteome</keyword>
<feature type="compositionally biased region" description="Basic and acidic residues" evidence="4">
    <location>
        <begin position="305"/>
        <end position="320"/>
    </location>
</feature>
<reference evidence="7 8" key="1">
    <citation type="journal article" date="2016" name="Mol. Biol. Evol.">
        <title>Comparative Genomics of Early-Diverging Mushroom-Forming Fungi Provides Insights into the Origins of Lignocellulose Decay Capabilities.</title>
        <authorList>
            <person name="Nagy L.G."/>
            <person name="Riley R."/>
            <person name="Tritt A."/>
            <person name="Adam C."/>
            <person name="Daum C."/>
            <person name="Floudas D."/>
            <person name="Sun H."/>
            <person name="Yadav J.S."/>
            <person name="Pangilinan J."/>
            <person name="Larsson K.H."/>
            <person name="Matsuura K."/>
            <person name="Barry K."/>
            <person name="Labutti K."/>
            <person name="Kuo R."/>
            <person name="Ohm R.A."/>
            <person name="Bhattacharya S.S."/>
            <person name="Shirouzu T."/>
            <person name="Yoshinaga Y."/>
            <person name="Martin F.M."/>
            <person name="Grigoriev I.V."/>
            <person name="Hibbett D.S."/>
        </authorList>
    </citation>
    <scope>NUCLEOTIDE SEQUENCE [LARGE SCALE GENOMIC DNA]</scope>
    <source>
        <strain evidence="7 8">HHB12029</strain>
    </source>
</reference>
<dbReference type="EMBL" id="KV426029">
    <property type="protein sequence ID" value="KZV91360.1"/>
    <property type="molecule type" value="Genomic_DNA"/>
</dbReference>
<feature type="compositionally biased region" description="Acidic residues" evidence="4">
    <location>
        <begin position="105"/>
        <end position="131"/>
    </location>
</feature>
<feature type="compositionally biased region" description="Basic and acidic residues" evidence="4">
    <location>
        <begin position="364"/>
        <end position="373"/>
    </location>
</feature>
<dbReference type="InterPro" id="IPR007019">
    <property type="entry name" value="SURF6"/>
</dbReference>
<feature type="compositionally biased region" description="Basic residues" evidence="4">
    <location>
        <begin position="153"/>
        <end position="165"/>
    </location>
</feature>
<dbReference type="PANTHER" id="PTHR14369">
    <property type="entry name" value="SURFEIT LOCUS PROTEIN 6"/>
    <property type="match status" value="1"/>
</dbReference>
<sequence>MSSTSTTELRESLERHNATFESLLKLIPAKYYIMRDDADAEYASKYQKNKKNQKMPKQLIKEASKKAKRDKLDPANNKTIVDLQEEAAEAHAREKGKGKRPAPASDDDEDDDDEDAEEEEDDEDEDDEDAPEASGKTLQPMPANASIQDLRAKLHARMNMLKRRSSQGQGDGGRDALLEKRRALRENRRAKTREKIRSKHSAREEGEKKKKAREAGATSAKQAKTQLLVPDEGGPSSYGAAGGSNGTTNVMFSNISSSTVAHKRHKTASDPKTALAQLEARKEKLASLPEDKRKAVAERERWEKAALRVEGEKVHDDASRLKKAVKRKEKEKERSKGKWDERHTELQKSMAAKQKKRTDNIAMRNERRSDKKSGKSKPGKSRPGFEGKSFGKPKAKSKK</sequence>
<feature type="compositionally biased region" description="Basic and acidic residues" evidence="4">
    <location>
        <begin position="172"/>
        <end position="208"/>
    </location>
</feature>
<organism evidence="7 8">
    <name type="scientific">Exidia glandulosa HHB12029</name>
    <dbReference type="NCBI Taxonomy" id="1314781"/>
    <lineage>
        <taxon>Eukaryota</taxon>
        <taxon>Fungi</taxon>
        <taxon>Dikarya</taxon>
        <taxon>Basidiomycota</taxon>
        <taxon>Agaricomycotina</taxon>
        <taxon>Agaricomycetes</taxon>
        <taxon>Auriculariales</taxon>
        <taxon>Exidiaceae</taxon>
        <taxon>Exidia</taxon>
    </lineage>
</organism>
<dbReference type="InParanoid" id="A0A165H2I9"/>
<proteinExistence type="inferred from homology"/>
<protein>
    <submittedName>
        <fullName evidence="7">SURF6-domain-containing protein</fullName>
    </submittedName>
</protein>
<evidence type="ECO:0000259" key="6">
    <source>
        <dbReference type="Pfam" id="PF15459"/>
    </source>
</evidence>
<dbReference type="PANTHER" id="PTHR14369:SF0">
    <property type="entry name" value="SURFEIT LOCUS PROTEIN 6"/>
    <property type="match status" value="1"/>
</dbReference>
<feature type="domain" description="Ribosomal RNA-processing protein 14/surfeit locus protein 6 C-terminal" evidence="5">
    <location>
        <begin position="176"/>
        <end position="373"/>
    </location>
</feature>
<keyword evidence="3" id="KW-0539">Nucleus</keyword>
<dbReference type="GO" id="GO:0042273">
    <property type="term" value="P:ribosomal large subunit biogenesis"/>
    <property type="evidence" value="ECO:0007669"/>
    <property type="project" value="TreeGrafter"/>
</dbReference>
<dbReference type="STRING" id="1314781.A0A165H2I9"/>
<dbReference type="GO" id="GO:0003677">
    <property type="term" value="F:DNA binding"/>
    <property type="evidence" value="ECO:0007669"/>
    <property type="project" value="TreeGrafter"/>
</dbReference>
<feature type="domain" description="Ribosomal RNA-processing protein 14 N-terminal" evidence="6">
    <location>
        <begin position="12"/>
        <end position="75"/>
    </location>
</feature>
<dbReference type="InterPro" id="IPR029190">
    <property type="entry name" value="Rrp14/SURF6_C"/>
</dbReference>
<evidence type="ECO:0000256" key="1">
    <source>
        <dbReference type="ARBA" id="ARBA00004123"/>
    </source>
</evidence>
<dbReference type="AlphaFoldDB" id="A0A165H2I9"/>
<dbReference type="GO" id="GO:0005730">
    <property type="term" value="C:nucleolus"/>
    <property type="evidence" value="ECO:0007669"/>
    <property type="project" value="TreeGrafter"/>
</dbReference>
<dbReference type="InterPro" id="IPR029188">
    <property type="entry name" value="Rrp14_N"/>
</dbReference>
<feature type="region of interest" description="Disordered" evidence="4">
    <location>
        <begin position="46"/>
        <end position="247"/>
    </location>
</feature>
<dbReference type="GO" id="GO:0003723">
    <property type="term" value="F:RNA binding"/>
    <property type="evidence" value="ECO:0007669"/>
    <property type="project" value="TreeGrafter"/>
</dbReference>
<evidence type="ECO:0000259" key="5">
    <source>
        <dbReference type="Pfam" id="PF04935"/>
    </source>
</evidence>
<evidence type="ECO:0000256" key="3">
    <source>
        <dbReference type="ARBA" id="ARBA00023242"/>
    </source>
</evidence>
<feature type="compositionally biased region" description="Basic and acidic residues" evidence="4">
    <location>
        <begin position="59"/>
        <end position="73"/>
    </location>
</feature>
<dbReference type="GO" id="GO:0042274">
    <property type="term" value="P:ribosomal small subunit biogenesis"/>
    <property type="evidence" value="ECO:0007669"/>
    <property type="project" value="TreeGrafter"/>
</dbReference>
<evidence type="ECO:0000256" key="2">
    <source>
        <dbReference type="ARBA" id="ARBA00005904"/>
    </source>
</evidence>
<feature type="compositionally biased region" description="Basic and acidic residues" evidence="4">
    <location>
        <begin position="328"/>
        <end position="346"/>
    </location>
</feature>
<name>A0A165H2I9_EXIGL</name>
<dbReference type="OrthoDB" id="444809at2759"/>
<comment type="similarity">
    <text evidence="2">Belongs to the SURF6 family.</text>
</comment>
<dbReference type="Pfam" id="PF04935">
    <property type="entry name" value="SURF6"/>
    <property type="match status" value="1"/>
</dbReference>
<evidence type="ECO:0000256" key="4">
    <source>
        <dbReference type="SAM" id="MobiDB-lite"/>
    </source>
</evidence>